<feature type="compositionally biased region" description="Polar residues" evidence="10">
    <location>
        <begin position="149"/>
        <end position="163"/>
    </location>
</feature>
<dbReference type="AlphaFoldDB" id="A0AAV2SJZ4"/>
<dbReference type="Pfam" id="PF00096">
    <property type="entry name" value="zf-C2H2"/>
    <property type="match status" value="2"/>
</dbReference>
<organism evidence="12 13">
    <name type="scientific">Meganyctiphanes norvegica</name>
    <name type="common">Northern krill</name>
    <name type="synonym">Thysanopoda norvegica</name>
    <dbReference type="NCBI Taxonomy" id="48144"/>
    <lineage>
        <taxon>Eukaryota</taxon>
        <taxon>Metazoa</taxon>
        <taxon>Ecdysozoa</taxon>
        <taxon>Arthropoda</taxon>
        <taxon>Crustacea</taxon>
        <taxon>Multicrustacea</taxon>
        <taxon>Malacostraca</taxon>
        <taxon>Eumalacostraca</taxon>
        <taxon>Eucarida</taxon>
        <taxon>Euphausiacea</taxon>
        <taxon>Euphausiidae</taxon>
        <taxon>Meganyctiphanes</taxon>
    </lineage>
</organism>
<comment type="caution">
    <text evidence="12">The sequence shown here is derived from an EMBL/GenBank/DDBJ whole genome shotgun (WGS) entry which is preliminary data.</text>
</comment>
<name>A0AAV2SJZ4_MEGNR</name>
<feature type="domain" description="C2H2-type" evidence="11">
    <location>
        <begin position="325"/>
        <end position="352"/>
    </location>
</feature>
<evidence type="ECO:0000256" key="9">
    <source>
        <dbReference type="PROSITE-ProRule" id="PRU00042"/>
    </source>
</evidence>
<dbReference type="SUPFAM" id="SSF57667">
    <property type="entry name" value="beta-beta-alpha zinc fingers"/>
    <property type="match status" value="2"/>
</dbReference>
<evidence type="ECO:0000256" key="7">
    <source>
        <dbReference type="ARBA" id="ARBA00023163"/>
    </source>
</evidence>
<dbReference type="FunFam" id="3.30.160.60:FF:000624">
    <property type="entry name" value="zinc finger protein 697"/>
    <property type="match status" value="1"/>
</dbReference>
<feature type="region of interest" description="Disordered" evidence="10">
    <location>
        <begin position="148"/>
        <end position="178"/>
    </location>
</feature>
<evidence type="ECO:0000256" key="3">
    <source>
        <dbReference type="ARBA" id="ARBA00022737"/>
    </source>
</evidence>
<dbReference type="Gene3D" id="3.30.160.60">
    <property type="entry name" value="Classic Zinc Finger"/>
    <property type="match status" value="4"/>
</dbReference>
<keyword evidence="7" id="KW-0804">Transcription</keyword>
<keyword evidence="2" id="KW-0479">Metal-binding</keyword>
<dbReference type="SMART" id="SM00355">
    <property type="entry name" value="ZnF_C2H2"/>
    <property type="match status" value="5"/>
</dbReference>
<keyword evidence="6" id="KW-0805">Transcription regulation</keyword>
<dbReference type="Proteomes" id="UP001497623">
    <property type="component" value="Unassembled WGS sequence"/>
</dbReference>
<evidence type="ECO:0000256" key="2">
    <source>
        <dbReference type="ARBA" id="ARBA00022723"/>
    </source>
</evidence>
<protein>
    <recommendedName>
        <fullName evidence="11">C2H2-type domain-containing protein</fullName>
    </recommendedName>
</protein>
<evidence type="ECO:0000256" key="4">
    <source>
        <dbReference type="ARBA" id="ARBA00022771"/>
    </source>
</evidence>
<evidence type="ECO:0000256" key="8">
    <source>
        <dbReference type="ARBA" id="ARBA00023242"/>
    </source>
</evidence>
<dbReference type="PROSITE" id="PS50157">
    <property type="entry name" value="ZINC_FINGER_C2H2_2"/>
    <property type="match status" value="3"/>
</dbReference>
<dbReference type="GO" id="GO:0008270">
    <property type="term" value="F:zinc ion binding"/>
    <property type="evidence" value="ECO:0007669"/>
    <property type="project" value="UniProtKB-KW"/>
</dbReference>
<sequence length="482" mass="54106">CEDCGIRWEAVCLNISVNLIVEDTKGYCEELSKEEGSTWPQNQLCLSVFRPSLSVGESTFTLSCVTPKKDLGYTWRINHSALGHRADSGCQIIPVPETPPHVPILKKILSEPCPTKAADQDKNEAASIKESIIERALTAKNSITKENDLTNFTSEGNNSTNDANVKEISSENNNDSWSENNMAIANEEEFGEIVVKEEIIEEDEVAEKLGEELEWQMNEDINEDSSHLVVPTQEKIINNNTLERIDWANILGSSTAVSSGYTTLHQDVTSLQESTTSLPSSIKAAIDFIALSQQLQMTISPKRRPGRPLNNHRNSSIHHQIERGIECGICKKKYESRYKLKLHMNSHTGERPFICDVCGVGFSRGPNLNAHRRVHSNYKPFKCSRCGTGFRHPSDRMVHMVTEVCTKWAKHIKKTENGGWLCVTCGESFADRKVSQHHSRQHETGRALCCPVCKENFRGQKAHVLIKHLKFSHPEYIKSLGL</sequence>
<comment type="subcellular location">
    <subcellularLocation>
        <location evidence="1">Nucleus</location>
    </subcellularLocation>
</comment>
<gene>
    <name evidence="12" type="ORF">MNOR_LOCUS37256</name>
</gene>
<dbReference type="GO" id="GO:0000978">
    <property type="term" value="F:RNA polymerase II cis-regulatory region sequence-specific DNA binding"/>
    <property type="evidence" value="ECO:0007669"/>
    <property type="project" value="TreeGrafter"/>
</dbReference>
<dbReference type="PANTHER" id="PTHR24399:SF70">
    <property type="entry name" value="C2H2-TYPE DOMAIN-CONTAINING PROTEIN"/>
    <property type="match status" value="1"/>
</dbReference>
<feature type="domain" description="C2H2-type" evidence="11">
    <location>
        <begin position="353"/>
        <end position="380"/>
    </location>
</feature>
<dbReference type="PANTHER" id="PTHR24399">
    <property type="entry name" value="ZINC FINGER AND BTB DOMAIN-CONTAINING"/>
    <property type="match status" value="1"/>
</dbReference>
<keyword evidence="3" id="KW-0677">Repeat</keyword>
<dbReference type="EMBL" id="CAXKWB010073598">
    <property type="protein sequence ID" value="CAL4197436.1"/>
    <property type="molecule type" value="Genomic_DNA"/>
</dbReference>
<feature type="domain" description="C2H2-type" evidence="11">
    <location>
        <begin position="420"/>
        <end position="447"/>
    </location>
</feature>
<evidence type="ECO:0000256" key="6">
    <source>
        <dbReference type="ARBA" id="ARBA00023015"/>
    </source>
</evidence>
<accession>A0AAV2SJZ4</accession>
<keyword evidence="13" id="KW-1185">Reference proteome</keyword>
<dbReference type="GO" id="GO:0001227">
    <property type="term" value="F:DNA-binding transcription repressor activity, RNA polymerase II-specific"/>
    <property type="evidence" value="ECO:0007669"/>
    <property type="project" value="TreeGrafter"/>
</dbReference>
<feature type="non-terminal residue" evidence="12">
    <location>
        <position position="1"/>
    </location>
</feature>
<dbReference type="InterPro" id="IPR013087">
    <property type="entry name" value="Znf_C2H2_type"/>
</dbReference>
<dbReference type="InterPro" id="IPR036236">
    <property type="entry name" value="Znf_C2H2_sf"/>
</dbReference>
<reference evidence="12 13" key="1">
    <citation type="submission" date="2024-05" db="EMBL/GenBank/DDBJ databases">
        <authorList>
            <person name="Wallberg A."/>
        </authorList>
    </citation>
    <scope>NUCLEOTIDE SEQUENCE [LARGE SCALE GENOMIC DNA]</scope>
</reference>
<evidence type="ECO:0000256" key="10">
    <source>
        <dbReference type="SAM" id="MobiDB-lite"/>
    </source>
</evidence>
<evidence type="ECO:0000313" key="13">
    <source>
        <dbReference type="Proteomes" id="UP001497623"/>
    </source>
</evidence>
<keyword evidence="8" id="KW-0539">Nucleus</keyword>
<keyword evidence="4 9" id="KW-0863">Zinc-finger</keyword>
<evidence type="ECO:0000256" key="1">
    <source>
        <dbReference type="ARBA" id="ARBA00004123"/>
    </source>
</evidence>
<proteinExistence type="predicted"/>
<evidence type="ECO:0000313" key="12">
    <source>
        <dbReference type="EMBL" id="CAL4197436.1"/>
    </source>
</evidence>
<dbReference type="GO" id="GO:0005654">
    <property type="term" value="C:nucleoplasm"/>
    <property type="evidence" value="ECO:0007669"/>
    <property type="project" value="TreeGrafter"/>
</dbReference>
<evidence type="ECO:0000259" key="11">
    <source>
        <dbReference type="PROSITE" id="PS50157"/>
    </source>
</evidence>
<evidence type="ECO:0000256" key="5">
    <source>
        <dbReference type="ARBA" id="ARBA00022833"/>
    </source>
</evidence>
<keyword evidence="5" id="KW-0862">Zinc</keyword>
<dbReference type="PROSITE" id="PS00028">
    <property type="entry name" value="ZINC_FINGER_C2H2_1"/>
    <property type="match status" value="3"/>
</dbReference>